<proteinExistence type="predicted"/>
<dbReference type="GO" id="GO:0004175">
    <property type="term" value="F:endopeptidase activity"/>
    <property type="evidence" value="ECO:0007669"/>
    <property type="project" value="UniProtKB-ARBA"/>
</dbReference>
<keyword evidence="4" id="KW-0378">Hydrolase</keyword>
<dbReference type="Pfam" id="PF02517">
    <property type="entry name" value="Rce1-like"/>
    <property type="match status" value="1"/>
</dbReference>
<dbReference type="Proteomes" id="UP000824133">
    <property type="component" value="Unassembled WGS sequence"/>
</dbReference>
<keyword evidence="4" id="KW-0645">Protease</keyword>
<feature type="region of interest" description="Disordered" evidence="1">
    <location>
        <begin position="285"/>
        <end position="313"/>
    </location>
</feature>
<sequence length="313" mass="32470">MALIKTHRRGWAIAFTVVGFLALMVVPGFPGAPYLIDQALQRLLLFALVSLLVMALGGGRALVPSAVGLRRALREGRYPVLLVLGLCAVELVSLLTLVASGETVPISPTWAADLASVALLCASVGLYEEALFRVLLLGGLLSGRGADRNGVVTAVLVSSVAFGAAHVALEGRLDVLALVQMLLKTAQTTCIALVLGTVYVRTRSFLGVAALHALADFFPMALLAVLGGLEDSLGSYVSGGEGELAVLLGLSLVAVYLVLVALYAPAAAHAWRLLEAAPLPASGPFERGWEPRPDDDPALADEGDGRPVPPTGL</sequence>
<feature type="transmembrane region" description="Helical" evidence="2">
    <location>
        <begin position="78"/>
        <end position="98"/>
    </location>
</feature>
<feature type="transmembrane region" description="Helical" evidence="2">
    <location>
        <begin position="12"/>
        <end position="33"/>
    </location>
</feature>
<name>A0A9D1Z958_9ACTN</name>
<protein>
    <submittedName>
        <fullName evidence="4">CPBP family intramembrane metalloprotease</fullName>
    </submittedName>
</protein>
<feature type="transmembrane region" description="Helical" evidence="2">
    <location>
        <begin position="149"/>
        <end position="169"/>
    </location>
</feature>
<gene>
    <name evidence="4" type="ORF">IAA42_00380</name>
</gene>
<evidence type="ECO:0000313" key="4">
    <source>
        <dbReference type="EMBL" id="HIY78889.1"/>
    </source>
</evidence>
<feature type="transmembrane region" description="Helical" evidence="2">
    <location>
        <begin position="205"/>
        <end position="229"/>
    </location>
</feature>
<reference evidence="4" key="1">
    <citation type="journal article" date="2021" name="PeerJ">
        <title>Extensive microbial diversity within the chicken gut microbiome revealed by metagenomics and culture.</title>
        <authorList>
            <person name="Gilroy R."/>
            <person name="Ravi A."/>
            <person name="Getino M."/>
            <person name="Pursley I."/>
            <person name="Horton D.L."/>
            <person name="Alikhan N.F."/>
            <person name="Baker D."/>
            <person name="Gharbi K."/>
            <person name="Hall N."/>
            <person name="Watson M."/>
            <person name="Adriaenssens E.M."/>
            <person name="Foster-Nyarko E."/>
            <person name="Jarju S."/>
            <person name="Secka A."/>
            <person name="Antonio M."/>
            <person name="Oren A."/>
            <person name="Chaudhuri R.R."/>
            <person name="La Ragione R."/>
            <person name="Hildebrand F."/>
            <person name="Pallen M.J."/>
        </authorList>
    </citation>
    <scope>NUCLEOTIDE SEQUENCE</scope>
    <source>
        <strain evidence="4">ChiHjej10B9-743</strain>
    </source>
</reference>
<keyword evidence="4" id="KW-0482">Metalloprotease</keyword>
<organism evidence="4 5">
    <name type="scientific">Candidatus Olsenella excrementavium</name>
    <dbReference type="NCBI Taxonomy" id="2838709"/>
    <lineage>
        <taxon>Bacteria</taxon>
        <taxon>Bacillati</taxon>
        <taxon>Actinomycetota</taxon>
        <taxon>Coriobacteriia</taxon>
        <taxon>Coriobacteriales</taxon>
        <taxon>Atopobiaceae</taxon>
        <taxon>Olsenella</taxon>
    </lineage>
</organism>
<feature type="transmembrane region" description="Helical" evidence="2">
    <location>
        <begin position="175"/>
        <end position="198"/>
    </location>
</feature>
<reference evidence="4" key="2">
    <citation type="submission" date="2021-04" db="EMBL/GenBank/DDBJ databases">
        <authorList>
            <person name="Gilroy R."/>
        </authorList>
    </citation>
    <scope>NUCLEOTIDE SEQUENCE</scope>
    <source>
        <strain evidence="4">ChiHjej10B9-743</strain>
    </source>
</reference>
<evidence type="ECO:0000313" key="5">
    <source>
        <dbReference type="Proteomes" id="UP000824133"/>
    </source>
</evidence>
<feature type="transmembrane region" description="Helical" evidence="2">
    <location>
        <begin position="244"/>
        <end position="264"/>
    </location>
</feature>
<dbReference type="GO" id="GO:0080120">
    <property type="term" value="P:CAAX-box protein maturation"/>
    <property type="evidence" value="ECO:0007669"/>
    <property type="project" value="UniProtKB-ARBA"/>
</dbReference>
<evidence type="ECO:0000259" key="3">
    <source>
        <dbReference type="Pfam" id="PF02517"/>
    </source>
</evidence>
<feature type="domain" description="CAAX prenyl protease 2/Lysostaphin resistance protein A-like" evidence="3">
    <location>
        <begin position="114"/>
        <end position="218"/>
    </location>
</feature>
<feature type="transmembrane region" description="Helical" evidence="2">
    <location>
        <begin position="110"/>
        <end position="128"/>
    </location>
</feature>
<keyword evidence="2" id="KW-1133">Transmembrane helix</keyword>
<comment type="caution">
    <text evidence="4">The sequence shown here is derived from an EMBL/GenBank/DDBJ whole genome shotgun (WGS) entry which is preliminary data.</text>
</comment>
<dbReference type="EMBL" id="DXCP01000003">
    <property type="protein sequence ID" value="HIY78889.1"/>
    <property type="molecule type" value="Genomic_DNA"/>
</dbReference>
<accession>A0A9D1Z958</accession>
<dbReference type="InterPro" id="IPR003675">
    <property type="entry name" value="Rce1/LyrA-like_dom"/>
</dbReference>
<dbReference type="GO" id="GO:0008237">
    <property type="term" value="F:metallopeptidase activity"/>
    <property type="evidence" value="ECO:0007669"/>
    <property type="project" value="UniProtKB-KW"/>
</dbReference>
<keyword evidence="2" id="KW-0472">Membrane</keyword>
<keyword evidence="2" id="KW-0812">Transmembrane</keyword>
<feature type="transmembrane region" description="Helical" evidence="2">
    <location>
        <begin position="39"/>
        <end position="57"/>
    </location>
</feature>
<dbReference type="AlphaFoldDB" id="A0A9D1Z958"/>
<evidence type="ECO:0000256" key="1">
    <source>
        <dbReference type="SAM" id="MobiDB-lite"/>
    </source>
</evidence>
<evidence type="ECO:0000256" key="2">
    <source>
        <dbReference type="SAM" id="Phobius"/>
    </source>
</evidence>